<dbReference type="InterPro" id="IPR006162">
    <property type="entry name" value="Ppantetheine_attach_site"/>
</dbReference>
<sequence>MTLQTHASDPNSIAIVGVGCRTPGADNTREFWNLLVNVECHVTEVPESRWNLNAYLDSNPMATGKAYVQRGGFIKDPEGFDNGLYSINDFEASQMDPQQRFLLDCTIMALEDAGITRAQISGTNTAVFIGCMNSDYGSAYIGATSKVGSYTATGVGTSVQAGRLSYVFNLLGPSMVLDTACSSSLIAIHQGCQAITAGECDMAICGGVNSMTLPDMYIQLCKAGMLSPTGLSQAFSDKADGYTRGEGCGIIILKRLGDALHDGDKIWATVCTGTNQDGHTVSPMTAPSGEQQKKLLHSVYGKFGVDVANLDYIEAHGTGTPAGDPVEVNALGEFFKQAGQPRDRYIGSLKTNIGHTESAAGVLGVIKVVLMMKNDMIVPSLHCDSVNPKINLEDLRFVIPKEVVPWFNPYKLAGCNSFGFGGSNCHAILRSHRETTKQQESRQTHCIVCFSANSKESLVGSLKTLQQDDQFLQLDVHDVSYTSTVRRDHYSHRAAFVTDSTHDLLASVGNRLERGKFSMALPKPLNVIFVFCGMGTAWQGMCTEFLTENSVFRNTMMEVDKELSAHVKWSLAQRLQQREDPTQDPVFGPLAIFACQVALASVWQSLGIQPASIVGQSIGEVAAAYTAGCLTLADAVKIVYHRSKLLANVTGGSMIVVQHTNVNRVKEVLSELDAKASIALEYSPVACAVSADAKSMSSVKGQLLSKLTSDHRLMQITDLPVSVAYHSQHVEPCVKNLGRALKGVDAASPRVEYVSAVTGEPLEDAPRAQYWMDHLRQPVLFSKAVSRAVSEKKPANTVLLEIGPKPVLPAHLNDMFPGQNFTSLPSMSRQAELKTFLQAVANLYELGANVRWEELPSQGTQITDIPRYVFNKRYNKEQTEMELILNSGCNFYRASHLYTWPIRDDVTSFKLVITPLTVPSVYDHVLSRTIVIPGALYAEAGLAVARYSNIQSPVAVSVNFERAMSLKKGEVLGLDLRFESSQNTEFWRAPLVVHKDRRRLATIRILETQQGTQQVASLDLVRSRCKEKVTRKNVYSSLRRSGFEYGEAFALLGDADRNATECLVQLEVNDKVRAEMAATRIHPCILDCMLQATLLLVPDDRGTMKDMLPKSMGKLSVYRNMESTMLIHARRKQTAPDMIVYDQRLLSLDGHVIAELDDFVVQSLTPQTDSTSSAMLKSEWHKALETPRVSSHDELQQSKRNRMIYVTNANLTQETSGVKESSKVVQYDSSSMDQNGLDAIRAALGDCSDVEAVVLIYSGDIDEAADGESVQSKLVNMCCVIQTILNTLNDHACTLPFVLCTSNAWPLIVDATPRRPVSPISTALWGLLRTVLDENVYPNVVAVDLHLSNLTWTSTESSLRLIMSKPELIGYPEVVVTQEAAYVNQVLKATQNMAVPPKRLCGPVTLNNAQGTNAVLSEDPSTISNPTAIIHEGSRDSDTSRLCTLRLESFAQAPDKLLNTKVSCESLFPDRETHSKTYVVMGLEVVGVKQDGSKCKVAGCHPKPIGAEVTVSDDVTLPVADIPSYETGDLSKLVLLWGLKKLASTTKISILASVNTKHLADLLVLMLKSSQNTPLTVSIVLLEDVDHAGEFHETLISLVALDIDLITSATRKWKNAKQMVTCSTLVATEVTSFFVCQKPNAEVCLLDMHLLYQPQQLKQVVPSVKSWLTTNKKDAPEISRLLHVRLPQQPGANDLGQLLRFEVHKLSELSVLTEEDELFKKDCAYVVVGGLTGLGWLCVEFLARSNAGYIAIMNRRVPSEEQATNMKNLSSKTHCQIQAFQADVSSKQSIASALQKMEKQWPGKTLKGVFTGAAVLQDGLFSSMERSSFEWVLTPKVKGTWNLHQLTKNIPLDYFVMHSSVASVLGNLGQANYTAGNAFLDGLAYYRRHQGLAAQTINWGPLDTGLLDNQDALKRRLDSMGFHLASQQEITETLRNLLLLNLTQAVPVKIDTELYAKKIHGTGLRPLILRYQHFVPLTTAQTTGIYNFGDLDKVKFLESAERLQAYEAYVTELTCRMLSLDVSYVTGDVSLLDLGLDSVTGNMMINQIHRDTTFKVEAVHIFAGETSVTTLAKTLDEYAQNELAKDQDQEKL</sequence>
<evidence type="ECO:0000256" key="1">
    <source>
        <dbReference type="ARBA" id="ARBA00022450"/>
    </source>
</evidence>
<dbReference type="GO" id="GO:0016740">
    <property type="term" value="F:transferase activity"/>
    <property type="evidence" value="ECO:0007669"/>
    <property type="project" value="UniProtKB-KW"/>
</dbReference>
<dbReference type="InterPro" id="IPR016039">
    <property type="entry name" value="Thiolase-like"/>
</dbReference>
<dbReference type="InterPro" id="IPR032821">
    <property type="entry name" value="PKS_assoc"/>
</dbReference>
<evidence type="ECO:0000259" key="6">
    <source>
        <dbReference type="PROSITE" id="PS52019"/>
    </source>
</evidence>
<dbReference type="InterPro" id="IPR049551">
    <property type="entry name" value="PKS_DH_C"/>
</dbReference>
<dbReference type="Pfam" id="PF14765">
    <property type="entry name" value="PS-DH"/>
    <property type="match status" value="1"/>
</dbReference>
<dbReference type="Pfam" id="PF00698">
    <property type="entry name" value="Acyl_transf_1"/>
    <property type="match status" value="1"/>
</dbReference>
<keyword evidence="1" id="KW-0596">Phosphopantetheine</keyword>
<feature type="domain" description="Ketosynthase family 3 (KS3)" evidence="5">
    <location>
        <begin position="10"/>
        <end position="431"/>
    </location>
</feature>
<dbReference type="InterPro" id="IPR018201">
    <property type="entry name" value="Ketoacyl_synth_AS"/>
</dbReference>
<dbReference type="SMART" id="SM00827">
    <property type="entry name" value="PKS_AT"/>
    <property type="match status" value="1"/>
</dbReference>
<dbReference type="InterPro" id="IPR016035">
    <property type="entry name" value="Acyl_Trfase/lysoPLipase"/>
</dbReference>
<dbReference type="InterPro" id="IPR014030">
    <property type="entry name" value="Ketoacyl_synth_N"/>
</dbReference>
<dbReference type="SUPFAM" id="SSF53901">
    <property type="entry name" value="Thiolase-like"/>
    <property type="match status" value="1"/>
</dbReference>
<dbReference type="Pfam" id="PF16197">
    <property type="entry name" value="KAsynt_C_assoc"/>
    <property type="match status" value="1"/>
</dbReference>
<feature type="active site" description="Proton donor; for dehydratase activity" evidence="4">
    <location>
        <position position="1087"/>
    </location>
</feature>
<dbReference type="InterPro" id="IPR014043">
    <property type="entry name" value="Acyl_transferase_dom"/>
</dbReference>
<dbReference type="InterPro" id="IPR014031">
    <property type="entry name" value="Ketoacyl_synth_C"/>
</dbReference>
<dbReference type="SUPFAM" id="SSF47336">
    <property type="entry name" value="ACP-like"/>
    <property type="match status" value="1"/>
</dbReference>
<dbReference type="Pfam" id="PF02801">
    <property type="entry name" value="Ketoacyl-synt_C"/>
    <property type="match status" value="1"/>
</dbReference>
<feature type="region of interest" description="N-terminal hotdog fold" evidence="4">
    <location>
        <begin position="892"/>
        <end position="1012"/>
    </location>
</feature>
<dbReference type="InterPro" id="IPR036291">
    <property type="entry name" value="NAD(P)-bd_dom_sf"/>
</dbReference>
<dbReference type="Pfam" id="PF00109">
    <property type="entry name" value="ketoacyl-synt"/>
    <property type="match status" value="1"/>
</dbReference>
<keyword evidence="3" id="KW-0808">Transferase</keyword>
<accession>A0ABD0KVR0</accession>
<dbReference type="SUPFAM" id="SSF51735">
    <property type="entry name" value="NAD(P)-binding Rossmann-fold domains"/>
    <property type="match status" value="1"/>
</dbReference>
<feature type="region of interest" description="C-terminal hotdog fold" evidence="4">
    <location>
        <begin position="1026"/>
        <end position="1170"/>
    </location>
</feature>
<dbReference type="Gene3D" id="3.40.50.720">
    <property type="entry name" value="NAD(P)-binding Rossmann-like Domain"/>
    <property type="match status" value="2"/>
</dbReference>
<dbReference type="PANTHER" id="PTHR43775:SF37">
    <property type="entry name" value="SI:DKEY-61P9.11"/>
    <property type="match status" value="1"/>
</dbReference>
<feature type="domain" description="PKS/mFAS DH" evidence="6">
    <location>
        <begin position="892"/>
        <end position="1170"/>
    </location>
</feature>
<dbReference type="Pfam" id="PF08659">
    <property type="entry name" value="KR"/>
    <property type="match status" value="1"/>
</dbReference>
<evidence type="ECO:0000313" key="8">
    <source>
        <dbReference type="Proteomes" id="UP001519460"/>
    </source>
</evidence>
<dbReference type="InterPro" id="IPR057326">
    <property type="entry name" value="KR_dom"/>
</dbReference>
<dbReference type="EMBL" id="JACVVK020000122">
    <property type="protein sequence ID" value="KAK7490870.1"/>
    <property type="molecule type" value="Genomic_DNA"/>
</dbReference>
<dbReference type="Gene3D" id="1.10.1200.10">
    <property type="entry name" value="ACP-like"/>
    <property type="match status" value="1"/>
</dbReference>
<dbReference type="Gene3D" id="3.40.47.10">
    <property type="match status" value="1"/>
</dbReference>
<dbReference type="SUPFAM" id="SSF52151">
    <property type="entry name" value="FabD/lysophospholipase-like"/>
    <property type="match status" value="1"/>
</dbReference>
<name>A0ABD0KVR0_9CAEN</name>
<keyword evidence="2" id="KW-0597">Phosphoprotein</keyword>
<dbReference type="PROSITE" id="PS52019">
    <property type="entry name" value="PKS_MFAS_DH"/>
    <property type="match status" value="1"/>
</dbReference>
<proteinExistence type="predicted"/>
<feature type="active site" description="Proton acceptor; for dehydratase activity" evidence="4">
    <location>
        <position position="924"/>
    </location>
</feature>
<reference evidence="7 8" key="1">
    <citation type="journal article" date="2023" name="Sci. Data">
        <title>Genome assembly of the Korean intertidal mud-creeper Batillaria attramentaria.</title>
        <authorList>
            <person name="Patra A.K."/>
            <person name="Ho P.T."/>
            <person name="Jun S."/>
            <person name="Lee S.J."/>
            <person name="Kim Y."/>
            <person name="Won Y.J."/>
        </authorList>
    </citation>
    <scope>NUCLEOTIDE SEQUENCE [LARGE SCALE GENOMIC DNA]</scope>
    <source>
        <strain evidence="7">Wonlab-2016</strain>
    </source>
</reference>
<dbReference type="Proteomes" id="UP001519460">
    <property type="component" value="Unassembled WGS sequence"/>
</dbReference>
<dbReference type="PANTHER" id="PTHR43775">
    <property type="entry name" value="FATTY ACID SYNTHASE"/>
    <property type="match status" value="1"/>
</dbReference>
<dbReference type="InterPro" id="IPR020841">
    <property type="entry name" value="PKS_Beta-ketoAc_synthase_dom"/>
</dbReference>
<dbReference type="InterPro" id="IPR050091">
    <property type="entry name" value="PKS_NRPS_Biosynth_Enz"/>
</dbReference>
<dbReference type="PROSITE" id="PS00012">
    <property type="entry name" value="PHOSPHOPANTETHEINE"/>
    <property type="match status" value="1"/>
</dbReference>
<keyword evidence="8" id="KW-1185">Reference proteome</keyword>
<dbReference type="InterPro" id="IPR013968">
    <property type="entry name" value="PKS_KR"/>
</dbReference>
<evidence type="ECO:0008006" key="9">
    <source>
        <dbReference type="Google" id="ProtNLM"/>
    </source>
</evidence>
<dbReference type="InterPro" id="IPR001227">
    <property type="entry name" value="Ac_transferase_dom_sf"/>
</dbReference>
<dbReference type="Gene3D" id="3.40.366.10">
    <property type="entry name" value="Malonyl-Coenzyme A Acyl Carrier Protein, domain 2"/>
    <property type="match status" value="1"/>
</dbReference>
<organism evidence="7 8">
    <name type="scientific">Batillaria attramentaria</name>
    <dbReference type="NCBI Taxonomy" id="370345"/>
    <lineage>
        <taxon>Eukaryota</taxon>
        <taxon>Metazoa</taxon>
        <taxon>Spiralia</taxon>
        <taxon>Lophotrochozoa</taxon>
        <taxon>Mollusca</taxon>
        <taxon>Gastropoda</taxon>
        <taxon>Caenogastropoda</taxon>
        <taxon>Sorbeoconcha</taxon>
        <taxon>Cerithioidea</taxon>
        <taxon>Batillariidae</taxon>
        <taxon>Batillaria</taxon>
    </lineage>
</organism>
<dbReference type="Gene3D" id="3.10.129.110">
    <property type="entry name" value="Polyketide synthase dehydratase"/>
    <property type="match status" value="1"/>
</dbReference>
<dbReference type="SMART" id="SM00825">
    <property type="entry name" value="PKS_KS"/>
    <property type="match status" value="1"/>
</dbReference>
<dbReference type="CDD" id="cd00833">
    <property type="entry name" value="PKS"/>
    <property type="match status" value="1"/>
</dbReference>
<dbReference type="SMART" id="SM00822">
    <property type="entry name" value="PKS_KR"/>
    <property type="match status" value="1"/>
</dbReference>
<dbReference type="PROSITE" id="PS00606">
    <property type="entry name" value="KS3_1"/>
    <property type="match status" value="1"/>
</dbReference>
<evidence type="ECO:0000256" key="2">
    <source>
        <dbReference type="ARBA" id="ARBA00022553"/>
    </source>
</evidence>
<evidence type="ECO:0000256" key="3">
    <source>
        <dbReference type="ARBA" id="ARBA00022679"/>
    </source>
</evidence>
<protein>
    <recommendedName>
        <fullName evidence="9">Polyketide synthase</fullName>
    </recommendedName>
</protein>
<dbReference type="InterPro" id="IPR036736">
    <property type="entry name" value="ACP-like_sf"/>
</dbReference>
<comment type="caution">
    <text evidence="7">The sequence shown here is derived from an EMBL/GenBank/DDBJ whole genome shotgun (WGS) entry which is preliminary data.</text>
</comment>
<evidence type="ECO:0000259" key="5">
    <source>
        <dbReference type="PROSITE" id="PS52004"/>
    </source>
</evidence>
<dbReference type="Gene3D" id="3.30.70.3290">
    <property type="match status" value="1"/>
</dbReference>
<dbReference type="InterPro" id="IPR042104">
    <property type="entry name" value="PKS_dehydratase_sf"/>
</dbReference>
<dbReference type="PROSITE" id="PS52004">
    <property type="entry name" value="KS3_2"/>
    <property type="match status" value="1"/>
</dbReference>
<evidence type="ECO:0000256" key="4">
    <source>
        <dbReference type="PROSITE-ProRule" id="PRU01363"/>
    </source>
</evidence>
<dbReference type="InterPro" id="IPR049900">
    <property type="entry name" value="PKS_mFAS_DH"/>
</dbReference>
<evidence type="ECO:0000313" key="7">
    <source>
        <dbReference type="EMBL" id="KAK7490870.1"/>
    </source>
</evidence>
<gene>
    <name evidence="7" type="ORF">BaRGS_00017926</name>
</gene>